<protein>
    <submittedName>
        <fullName evidence="6">LysR family transcriptional regulator</fullName>
    </submittedName>
</protein>
<keyword evidence="3" id="KW-0238">DNA-binding</keyword>
<name>A0ABQ0ABP4_9GAMM</name>
<evidence type="ECO:0000313" key="7">
    <source>
        <dbReference type="Proteomes" id="UP001465153"/>
    </source>
</evidence>
<reference evidence="6 7" key="1">
    <citation type="submission" date="2024-04" db="EMBL/GenBank/DDBJ databases">
        <title>Draft genome sequence of Sessilibacter corallicola NBRC 116591.</title>
        <authorList>
            <person name="Miyakawa T."/>
            <person name="Kusuya Y."/>
            <person name="Miura T."/>
        </authorList>
    </citation>
    <scope>NUCLEOTIDE SEQUENCE [LARGE SCALE GENOMIC DNA]</scope>
    <source>
        <strain evidence="6 7">KU-00831-HH</strain>
    </source>
</reference>
<dbReference type="PANTHER" id="PTHR30126">
    <property type="entry name" value="HTH-TYPE TRANSCRIPTIONAL REGULATOR"/>
    <property type="match status" value="1"/>
</dbReference>
<comment type="caution">
    <text evidence="6">The sequence shown here is derived from an EMBL/GenBank/DDBJ whole genome shotgun (WGS) entry which is preliminary data.</text>
</comment>
<dbReference type="Gene3D" id="1.10.10.10">
    <property type="entry name" value="Winged helix-like DNA-binding domain superfamily/Winged helix DNA-binding domain"/>
    <property type="match status" value="1"/>
</dbReference>
<feature type="domain" description="HTH lysR-type" evidence="5">
    <location>
        <begin position="8"/>
        <end position="65"/>
    </location>
</feature>
<keyword evidence="7" id="KW-1185">Reference proteome</keyword>
<dbReference type="Pfam" id="PF00126">
    <property type="entry name" value="HTH_1"/>
    <property type="match status" value="1"/>
</dbReference>
<dbReference type="PROSITE" id="PS50931">
    <property type="entry name" value="HTH_LYSR"/>
    <property type="match status" value="1"/>
</dbReference>
<evidence type="ECO:0000313" key="6">
    <source>
        <dbReference type="EMBL" id="GAA6169078.1"/>
    </source>
</evidence>
<evidence type="ECO:0000256" key="4">
    <source>
        <dbReference type="ARBA" id="ARBA00023163"/>
    </source>
</evidence>
<dbReference type="InterPro" id="IPR000847">
    <property type="entry name" value="LysR_HTH_N"/>
</dbReference>
<evidence type="ECO:0000256" key="3">
    <source>
        <dbReference type="ARBA" id="ARBA00023125"/>
    </source>
</evidence>
<dbReference type="InterPro" id="IPR005119">
    <property type="entry name" value="LysR_subst-bd"/>
</dbReference>
<dbReference type="Pfam" id="PF03466">
    <property type="entry name" value="LysR_substrate"/>
    <property type="match status" value="1"/>
</dbReference>
<evidence type="ECO:0000256" key="1">
    <source>
        <dbReference type="ARBA" id="ARBA00009437"/>
    </source>
</evidence>
<keyword evidence="2" id="KW-0805">Transcription regulation</keyword>
<evidence type="ECO:0000259" key="5">
    <source>
        <dbReference type="PROSITE" id="PS50931"/>
    </source>
</evidence>
<gene>
    <name evidence="6" type="ORF">NBRC116591_28890</name>
</gene>
<dbReference type="PRINTS" id="PR00039">
    <property type="entry name" value="HTHLYSR"/>
</dbReference>
<organism evidence="6 7">
    <name type="scientific">Sessilibacter corallicola</name>
    <dbReference type="NCBI Taxonomy" id="2904075"/>
    <lineage>
        <taxon>Bacteria</taxon>
        <taxon>Pseudomonadati</taxon>
        <taxon>Pseudomonadota</taxon>
        <taxon>Gammaproteobacteria</taxon>
        <taxon>Cellvibrionales</taxon>
        <taxon>Cellvibrionaceae</taxon>
        <taxon>Sessilibacter</taxon>
    </lineage>
</organism>
<dbReference type="Proteomes" id="UP001465153">
    <property type="component" value="Unassembled WGS sequence"/>
</dbReference>
<dbReference type="SUPFAM" id="SSF53850">
    <property type="entry name" value="Periplasmic binding protein-like II"/>
    <property type="match status" value="1"/>
</dbReference>
<keyword evidence="4" id="KW-0804">Transcription</keyword>
<sequence length="288" mass="32427">MSFLGTTMEIQSLQTFLAVIDEGGVQAASKSLHTVQSNVTSRIKRLEQELGTELFYRSGRRLELSRSGRELAKHARELLQMHKHAHQAVQQSNSLTGELRIGTMETFASFRLPSALKALRSQHNGIKLRVETNTSEHLIEKLLQHKLDCVFIGGQFDHEDLIATQVLIEELVLVRAAADDNPDTPLMLFREGCAYRNRSLQWHSRLGRPTQEVIELGTLDGILGCVSVGLGMTLMPKWVVESSRFRSELVVEKLPEEIAMIPTMMICHRRDAELQAMQTLKTAVTCQQ</sequence>
<dbReference type="Gene3D" id="3.40.190.10">
    <property type="entry name" value="Periplasmic binding protein-like II"/>
    <property type="match status" value="2"/>
</dbReference>
<dbReference type="SUPFAM" id="SSF46785">
    <property type="entry name" value="Winged helix' DNA-binding domain"/>
    <property type="match status" value="1"/>
</dbReference>
<dbReference type="EMBL" id="BAABWN010000009">
    <property type="protein sequence ID" value="GAA6169078.1"/>
    <property type="molecule type" value="Genomic_DNA"/>
</dbReference>
<accession>A0ABQ0ABP4</accession>
<dbReference type="InterPro" id="IPR036388">
    <property type="entry name" value="WH-like_DNA-bd_sf"/>
</dbReference>
<proteinExistence type="inferred from homology"/>
<evidence type="ECO:0000256" key="2">
    <source>
        <dbReference type="ARBA" id="ARBA00023015"/>
    </source>
</evidence>
<comment type="similarity">
    <text evidence="1">Belongs to the LysR transcriptional regulatory family.</text>
</comment>
<dbReference type="PANTHER" id="PTHR30126:SF40">
    <property type="entry name" value="HTH-TYPE TRANSCRIPTIONAL REGULATOR GLTR"/>
    <property type="match status" value="1"/>
</dbReference>
<dbReference type="InterPro" id="IPR036390">
    <property type="entry name" value="WH_DNA-bd_sf"/>
</dbReference>